<name>A0ABR7RYL6_AQUAC</name>
<dbReference type="Pfam" id="PF08787">
    <property type="entry name" value="Alginate_lyase2"/>
    <property type="match status" value="1"/>
</dbReference>
<proteinExistence type="predicted"/>
<comment type="caution">
    <text evidence="2">The sequence shown here is derived from an EMBL/GenBank/DDBJ whole genome shotgun (WGS) entry which is preliminary data.</text>
</comment>
<organism evidence="2 3">
    <name type="scientific">Aquipseudomonas alcaligenes</name>
    <name type="common">Pseudomonas alcaligenes</name>
    <dbReference type="NCBI Taxonomy" id="43263"/>
    <lineage>
        <taxon>Bacteria</taxon>
        <taxon>Pseudomonadati</taxon>
        <taxon>Pseudomonadota</taxon>
        <taxon>Gammaproteobacteria</taxon>
        <taxon>Pseudomonadales</taxon>
        <taxon>Pseudomonadaceae</taxon>
        <taxon>Aquipseudomonas</taxon>
    </lineage>
</organism>
<gene>
    <name evidence="2" type="ORF">A9179_06325</name>
</gene>
<dbReference type="GO" id="GO:0016829">
    <property type="term" value="F:lyase activity"/>
    <property type="evidence" value="ECO:0007669"/>
    <property type="project" value="UniProtKB-KW"/>
</dbReference>
<sequence length="229" mass="25812">MLDLTTWNLSVPATSSATLISTERLNAGYSSQYFRPQGSSVVFWVPVNGSRTASARYPRSELRETHRDGTLHNWYYDDADNILSAVLSVQQVPSKNKLVIGQIHSKDEPGSANDPLLKLQYHYVNGTGRIEALLRKQPGDSDVQNITLVENVTLDERFSYQLRITRSGRLGIRIDSDDDNGSYYRQLSSSWGRQQLYFKAGAYVQDNYGAASEGGRVTFYHLNTLHRVD</sequence>
<evidence type="ECO:0000313" key="3">
    <source>
        <dbReference type="Proteomes" id="UP000744555"/>
    </source>
</evidence>
<dbReference type="SUPFAM" id="SSF49899">
    <property type="entry name" value="Concanavalin A-like lectins/glucanases"/>
    <property type="match status" value="1"/>
</dbReference>
<feature type="domain" description="Alginate lyase 2" evidence="1">
    <location>
        <begin position="2"/>
        <end position="226"/>
    </location>
</feature>
<keyword evidence="2" id="KW-0456">Lyase</keyword>
<evidence type="ECO:0000313" key="2">
    <source>
        <dbReference type="EMBL" id="MBC9249889.1"/>
    </source>
</evidence>
<dbReference type="Proteomes" id="UP000744555">
    <property type="component" value="Unassembled WGS sequence"/>
</dbReference>
<dbReference type="RefSeq" id="WP_187805000.1">
    <property type="nucleotide sequence ID" value="NZ_LZEU01000001.1"/>
</dbReference>
<dbReference type="EMBL" id="LZEU01000001">
    <property type="protein sequence ID" value="MBC9249889.1"/>
    <property type="molecule type" value="Genomic_DNA"/>
</dbReference>
<reference evidence="2 3" key="1">
    <citation type="submission" date="2016-06" db="EMBL/GenBank/DDBJ databases">
        <authorList>
            <person name="Ramos C."/>
            <person name="Pintado A."/>
            <person name="Crespo-Gomez J.I."/>
        </authorList>
    </citation>
    <scope>NUCLEOTIDE SEQUENCE [LARGE SCALE GENOMIC DNA]</scope>
    <source>
        <strain evidence="2 3">AVO110</strain>
    </source>
</reference>
<protein>
    <submittedName>
        <fullName evidence="2">Lyase</fullName>
    </submittedName>
</protein>
<dbReference type="InterPro" id="IPR014895">
    <property type="entry name" value="Alginate_lyase_2"/>
</dbReference>
<evidence type="ECO:0000259" key="1">
    <source>
        <dbReference type="Pfam" id="PF08787"/>
    </source>
</evidence>
<accession>A0ABR7RYL6</accession>
<dbReference type="Gene3D" id="2.60.120.200">
    <property type="match status" value="1"/>
</dbReference>
<dbReference type="InterPro" id="IPR013320">
    <property type="entry name" value="ConA-like_dom_sf"/>
</dbReference>
<keyword evidence="3" id="KW-1185">Reference proteome</keyword>